<dbReference type="EMBL" id="KN838627">
    <property type="protein sequence ID" value="KIK00353.1"/>
    <property type="molecule type" value="Genomic_DNA"/>
</dbReference>
<organism evidence="1 2">
    <name type="scientific">Laccaria amethystina LaAM-08-1</name>
    <dbReference type="NCBI Taxonomy" id="1095629"/>
    <lineage>
        <taxon>Eukaryota</taxon>
        <taxon>Fungi</taxon>
        <taxon>Dikarya</taxon>
        <taxon>Basidiomycota</taxon>
        <taxon>Agaricomycotina</taxon>
        <taxon>Agaricomycetes</taxon>
        <taxon>Agaricomycetidae</taxon>
        <taxon>Agaricales</taxon>
        <taxon>Agaricineae</taxon>
        <taxon>Hydnangiaceae</taxon>
        <taxon>Laccaria</taxon>
    </lineage>
</organism>
<keyword evidence="2" id="KW-1185">Reference proteome</keyword>
<reference evidence="2" key="2">
    <citation type="submission" date="2015-01" db="EMBL/GenBank/DDBJ databases">
        <title>Evolutionary Origins and Diversification of the Mycorrhizal Mutualists.</title>
        <authorList>
            <consortium name="DOE Joint Genome Institute"/>
            <consortium name="Mycorrhizal Genomics Consortium"/>
            <person name="Kohler A."/>
            <person name="Kuo A."/>
            <person name="Nagy L.G."/>
            <person name="Floudas D."/>
            <person name="Copeland A."/>
            <person name="Barry K.W."/>
            <person name="Cichocki N."/>
            <person name="Veneault-Fourrey C."/>
            <person name="LaButti K."/>
            <person name="Lindquist E.A."/>
            <person name="Lipzen A."/>
            <person name="Lundell T."/>
            <person name="Morin E."/>
            <person name="Murat C."/>
            <person name="Riley R."/>
            <person name="Ohm R."/>
            <person name="Sun H."/>
            <person name="Tunlid A."/>
            <person name="Henrissat B."/>
            <person name="Grigoriev I.V."/>
            <person name="Hibbett D.S."/>
            <person name="Martin F."/>
        </authorList>
    </citation>
    <scope>NUCLEOTIDE SEQUENCE [LARGE SCALE GENOMIC DNA]</scope>
    <source>
        <strain evidence="2">LaAM-08-1</strain>
    </source>
</reference>
<dbReference type="HOGENOM" id="CLU_132761_1_1_1"/>
<dbReference type="AlphaFoldDB" id="A0A0C9XWN9"/>
<accession>A0A0C9XWN9</accession>
<protein>
    <submittedName>
        <fullName evidence="1">Unplaced genomic scaffold K443scaffold_92, whole genome shotgun sequence</fullName>
    </submittedName>
</protein>
<reference evidence="1 2" key="1">
    <citation type="submission" date="2014-04" db="EMBL/GenBank/DDBJ databases">
        <authorList>
            <consortium name="DOE Joint Genome Institute"/>
            <person name="Kuo A."/>
            <person name="Kohler A."/>
            <person name="Nagy L.G."/>
            <person name="Floudas D."/>
            <person name="Copeland A."/>
            <person name="Barry K.W."/>
            <person name="Cichocki N."/>
            <person name="Veneault-Fourrey C."/>
            <person name="LaButti K."/>
            <person name="Lindquist E.A."/>
            <person name="Lipzen A."/>
            <person name="Lundell T."/>
            <person name="Morin E."/>
            <person name="Murat C."/>
            <person name="Sun H."/>
            <person name="Tunlid A."/>
            <person name="Henrissat B."/>
            <person name="Grigoriev I.V."/>
            <person name="Hibbett D.S."/>
            <person name="Martin F."/>
            <person name="Nordberg H.P."/>
            <person name="Cantor M.N."/>
            <person name="Hua S.X."/>
        </authorList>
    </citation>
    <scope>NUCLEOTIDE SEQUENCE [LARGE SCALE GENOMIC DNA]</scope>
    <source>
        <strain evidence="1 2">LaAM-08-1</strain>
    </source>
</reference>
<proteinExistence type="predicted"/>
<name>A0A0C9XWN9_9AGAR</name>
<dbReference type="Proteomes" id="UP000054477">
    <property type="component" value="Unassembled WGS sequence"/>
</dbReference>
<evidence type="ECO:0000313" key="1">
    <source>
        <dbReference type="EMBL" id="KIK00353.1"/>
    </source>
</evidence>
<feature type="non-terminal residue" evidence="1">
    <location>
        <position position="1"/>
    </location>
</feature>
<evidence type="ECO:0000313" key="2">
    <source>
        <dbReference type="Proteomes" id="UP000054477"/>
    </source>
</evidence>
<dbReference type="OrthoDB" id="2527272at2759"/>
<sequence length="72" mass="8208">KQAFNTQACEQLNAWLGGFESILKRMTPQNYNWFIHTVLSYHTRKAIACQAKKAAKGIQEVEGGDTDNYEDE</sequence>
<gene>
    <name evidence="1" type="ORF">K443DRAFT_100510</name>
</gene>
<dbReference type="STRING" id="1095629.A0A0C9XWN9"/>